<accession>A0A953HWK8</accession>
<dbReference type="InterPro" id="IPR037038">
    <property type="entry name" value="HepT-like_sf"/>
</dbReference>
<dbReference type="GO" id="GO:0004540">
    <property type="term" value="F:RNA nuclease activity"/>
    <property type="evidence" value="ECO:0007669"/>
    <property type="project" value="InterPro"/>
</dbReference>
<keyword evidence="2" id="KW-1277">Toxin-antitoxin system</keyword>
<evidence type="ECO:0000313" key="7">
    <source>
        <dbReference type="EMBL" id="MBY5959825.1"/>
    </source>
</evidence>
<dbReference type="Proteomes" id="UP000753961">
    <property type="component" value="Unassembled WGS sequence"/>
</dbReference>
<proteinExistence type="inferred from homology"/>
<dbReference type="GO" id="GO:0110001">
    <property type="term" value="C:toxin-antitoxin complex"/>
    <property type="evidence" value="ECO:0007669"/>
    <property type="project" value="InterPro"/>
</dbReference>
<name>A0A953HWK8_9BACT</name>
<organism evidence="7 8">
    <name type="scientific">Membranihabitans marinus</name>
    <dbReference type="NCBI Taxonomy" id="1227546"/>
    <lineage>
        <taxon>Bacteria</taxon>
        <taxon>Pseudomonadati</taxon>
        <taxon>Bacteroidota</taxon>
        <taxon>Saprospiria</taxon>
        <taxon>Saprospirales</taxon>
        <taxon>Saprospiraceae</taxon>
        <taxon>Membranihabitans</taxon>
    </lineage>
</organism>
<protein>
    <submittedName>
        <fullName evidence="7">DUF86 domain-containing protein</fullName>
    </submittedName>
</protein>
<evidence type="ECO:0000256" key="6">
    <source>
        <dbReference type="ARBA" id="ARBA00024207"/>
    </source>
</evidence>
<comment type="similarity">
    <text evidence="6">Belongs to the HepT RNase toxin family.</text>
</comment>
<evidence type="ECO:0000256" key="4">
    <source>
        <dbReference type="ARBA" id="ARBA00022741"/>
    </source>
</evidence>
<keyword evidence="5" id="KW-0378">Hydrolase</keyword>
<dbReference type="InterPro" id="IPR008201">
    <property type="entry name" value="HepT-like"/>
</dbReference>
<comment type="caution">
    <text evidence="7">The sequence shown here is derived from an EMBL/GenBank/DDBJ whole genome shotgun (WGS) entry which is preliminary data.</text>
</comment>
<evidence type="ECO:0000256" key="2">
    <source>
        <dbReference type="ARBA" id="ARBA00022649"/>
    </source>
</evidence>
<evidence type="ECO:0000313" key="8">
    <source>
        <dbReference type="Proteomes" id="UP000753961"/>
    </source>
</evidence>
<dbReference type="EMBL" id="JAHVHU010000018">
    <property type="protein sequence ID" value="MBY5959825.1"/>
    <property type="molecule type" value="Genomic_DNA"/>
</dbReference>
<evidence type="ECO:0000256" key="5">
    <source>
        <dbReference type="ARBA" id="ARBA00022801"/>
    </source>
</evidence>
<evidence type="ECO:0000256" key="3">
    <source>
        <dbReference type="ARBA" id="ARBA00022722"/>
    </source>
</evidence>
<dbReference type="PANTHER" id="PTHR34139:SF1">
    <property type="entry name" value="RNASE MJ1380-RELATED"/>
    <property type="match status" value="1"/>
</dbReference>
<dbReference type="Pfam" id="PF01934">
    <property type="entry name" value="HepT-like"/>
    <property type="match status" value="1"/>
</dbReference>
<keyword evidence="4" id="KW-0547">Nucleotide-binding</keyword>
<dbReference type="Gene3D" id="1.20.120.580">
    <property type="entry name" value="bsu32300-like"/>
    <property type="match status" value="1"/>
</dbReference>
<sequence>MLRKEILKYILDIETVISELEDIIEMHDHEYEKFNENFVSIRAVERDLMIIGEAVGKILKIDSNIKVTGGKHIISLRNMLVHAYDSIDPTTLWRILIKDLPILKKDIQALRR</sequence>
<dbReference type="GO" id="GO:0016787">
    <property type="term" value="F:hydrolase activity"/>
    <property type="evidence" value="ECO:0007669"/>
    <property type="project" value="UniProtKB-KW"/>
</dbReference>
<dbReference type="RefSeq" id="WP_222581363.1">
    <property type="nucleotide sequence ID" value="NZ_JAHVHU010000018.1"/>
</dbReference>
<keyword evidence="1" id="KW-0597">Phosphoprotein</keyword>
<evidence type="ECO:0000256" key="1">
    <source>
        <dbReference type="ARBA" id="ARBA00022553"/>
    </source>
</evidence>
<gene>
    <name evidence="7" type="ORF">KUV50_16850</name>
</gene>
<dbReference type="AlphaFoldDB" id="A0A953HWK8"/>
<keyword evidence="8" id="KW-1185">Reference proteome</keyword>
<dbReference type="GO" id="GO:0000166">
    <property type="term" value="F:nucleotide binding"/>
    <property type="evidence" value="ECO:0007669"/>
    <property type="project" value="UniProtKB-KW"/>
</dbReference>
<reference evidence="7" key="1">
    <citation type="submission" date="2021-06" db="EMBL/GenBank/DDBJ databases">
        <title>44 bacteria genomes isolated from Dapeng, Shenzhen.</title>
        <authorList>
            <person name="Zheng W."/>
            <person name="Yu S."/>
            <person name="Huang Y."/>
        </authorList>
    </citation>
    <scope>NUCLEOTIDE SEQUENCE</scope>
    <source>
        <strain evidence="7">DP5N28-2</strain>
    </source>
</reference>
<keyword evidence="3" id="KW-0540">Nuclease</keyword>
<dbReference type="InterPro" id="IPR051813">
    <property type="entry name" value="HepT_RNase_toxin"/>
</dbReference>
<dbReference type="PANTHER" id="PTHR34139">
    <property type="entry name" value="UPF0331 PROTEIN MJ0127"/>
    <property type="match status" value="1"/>
</dbReference>